<evidence type="ECO:0000259" key="7">
    <source>
        <dbReference type="SMART" id="SM00906"/>
    </source>
</evidence>
<dbReference type="GO" id="GO:0008270">
    <property type="term" value="F:zinc ion binding"/>
    <property type="evidence" value="ECO:0007669"/>
    <property type="project" value="InterPro"/>
</dbReference>
<dbReference type="OrthoDB" id="10031947at2759"/>
<dbReference type="RefSeq" id="XP_040654226.1">
    <property type="nucleotide sequence ID" value="XM_040804122.1"/>
</dbReference>
<accession>A0A151GCU9</accession>
<dbReference type="AlphaFoldDB" id="A0A151GCU9"/>
<evidence type="ECO:0000256" key="2">
    <source>
        <dbReference type="ARBA" id="ARBA00023015"/>
    </source>
</evidence>
<dbReference type="PANTHER" id="PTHR47171">
    <property type="entry name" value="FARA-RELATED"/>
    <property type="match status" value="1"/>
</dbReference>
<evidence type="ECO:0000313" key="8">
    <source>
        <dbReference type="EMBL" id="KYK54874.1"/>
    </source>
</evidence>
<evidence type="ECO:0000256" key="5">
    <source>
        <dbReference type="ARBA" id="ARBA00023242"/>
    </source>
</evidence>
<dbReference type="SMART" id="SM00906">
    <property type="entry name" value="Fungal_trans"/>
    <property type="match status" value="1"/>
</dbReference>
<keyword evidence="2" id="KW-0805">Transcription regulation</keyword>
<keyword evidence="3" id="KW-0238">DNA-binding</keyword>
<dbReference type="CDD" id="cd12148">
    <property type="entry name" value="fungal_TF_MHR"/>
    <property type="match status" value="1"/>
</dbReference>
<feature type="domain" description="Xylanolytic transcriptional activator regulatory" evidence="7">
    <location>
        <begin position="277"/>
        <end position="346"/>
    </location>
</feature>
<dbReference type="EMBL" id="LAYC01000003">
    <property type="protein sequence ID" value="KYK54874.1"/>
    <property type="molecule type" value="Genomic_DNA"/>
</dbReference>
<gene>
    <name evidence="8" type="ORF">DCS_06835</name>
</gene>
<evidence type="ECO:0000256" key="3">
    <source>
        <dbReference type="ARBA" id="ARBA00023125"/>
    </source>
</evidence>
<dbReference type="Pfam" id="PF04082">
    <property type="entry name" value="Fungal_trans"/>
    <property type="match status" value="1"/>
</dbReference>
<dbReference type="Proteomes" id="UP000076580">
    <property type="component" value="Chromosome 03"/>
</dbReference>
<dbReference type="InParanoid" id="A0A151GCU9"/>
<dbReference type="STRING" id="98403.A0A151GCU9"/>
<keyword evidence="1" id="KW-0862">Zinc</keyword>
<dbReference type="GO" id="GO:0006351">
    <property type="term" value="P:DNA-templated transcription"/>
    <property type="evidence" value="ECO:0007669"/>
    <property type="project" value="InterPro"/>
</dbReference>
<keyword evidence="5" id="KW-0539">Nucleus</keyword>
<sequence>MHPPPGSEIGASDDGVALSVSMSMSTVARKVKFVASDPSRGGLPVKRKQVQQACSACRRKKPAAATPQARPASSHSPDGRNEDSNSLTSRFVGDLNPEGMFLEATASRQSQKGDVGIWLSSAAVASSGQQSQFITSRPPAIMDRFLLPFVREHCLSCLPPEAEFAKLKSTFLQKIHPIFPVVPVSALDGALDNPSNVVLRQLVCLAAGTDPDMASSLYLQNRGRALLSSQDFSQSLSSAVRAILETSIITDRVLHIRALAMLSLYTQPTCPEEADLPAQLGGRAIHHIQTLGLHLLRYDAPNCDDLNNLFCAVWALDIINAAVYGRPCLIHERDIGTNLDDCIRKLPPCFRLFLSIVRWLDQVIELYRPGPSAEVSGQEKVAYMDLPVLEQMIVNADALKVASPLIATLETFYHAVIILSCRLPRPGTSPAASTLPPPSANARRSLAAERIACAIPRDHLSPLPLIPYAVSLALSVEYRKMRHSRLPMFRARSMNAFKRNCELLRKFGNHFWSAKVVAGLGERVLKEMERAATLLNREASTRETSPILADEESKAEPTGQASPRQPVGAVVNPTEMNSALGLDNVVDFSLIDAISGQDVFGCIDPNFNLSAVEDALEANLDIGLPLNWGDWGQFATS</sequence>
<dbReference type="PANTHER" id="PTHR47171:SF6">
    <property type="entry name" value="SPECIFIC TRANSCRIPTION FACTOR, PUTATIVE (AFU_ORTHOLOGUE AFUA_2G06130)-RELATED"/>
    <property type="match status" value="1"/>
</dbReference>
<feature type="region of interest" description="Disordered" evidence="6">
    <location>
        <begin position="541"/>
        <end position="567"/>
    </location>
</feature>
<keyword evidence="9" id="KW-1185">Reference proteome</keyword>
<organism evidence="8 9">
    <name type="scientific">Drechmeria coniospora</name>
    <name type="common">Nematophagous fungus</name>
    <name type="synonym">Meria coniospora</name>
    <dbReference type="NCBI Taxonomy" id="98403"/>
    <lineage>
        <taxon>Eukaryota</taxon>
        <taxon>Fungi</taxon>
        <taxon>Dikarya</taxon>
        <taxon>Ascomycota</taxon>
        <taxon>Pezizomycotina</taxon>
        <taxon>Sordariomycetes</taxon>
        <taxon>Hypocreomycetidae</taxon>
        <taxon>Hypocreales</taxon>
        <taxon>Ophiocordycipitaceae</taxon>
        <taxon>Drechmeria</taxon>
    </lineage>
</organism>
<keyword evidence="4" id="KW-0804">Transcription</keyword>
<dbReference type="GeneID" id="63719478"/>
<evidence type="ECO:0000256" key="4">
    <source>
        <dbReference type="ARBA" id="ARBA00023163"/>
    </source>
</evidence>
<evidence type="ECO:0000313" key="9">
    <source>
        <dbReference type="Proteomes" id="UP000076580"/>
    </source>
</evidence>
<evidence type="ECO:0000256" key="6">
    <source>
        <dbReference type="SAM" id="MobiDB-lite"/>
    </source>
</evidence>
<feature type="region of interest" description="Disordered" evidence="6">
    <location>
        <begin position="35"/>
        <end position="90"/>
    </location>
</feature>
<reference evidence="8 9" key="1">
    <citation type="journal article" date="2016" name="Sci. Rep.">
        <title>Insights into Adaptations to a Near-Obligate Nematode Endoparasitic Lifestyle from the Finished Genome of Drechmeria coniospora.</title>
        <authorList>
            <person name="Zhang L."/>
            <person name="Zhou Z."/>
            <person name="Guo Q."/>
            <person name="Fokkens L."/>
            <person name="Miskei M."/>
            <person name="Pocsi I."/>
            <person name="Zhang W."/>
            <person name="Chen M."/>
            <person name="Wang L."/>
            <person name="Sun Y."/>
            <person name="Donzelli B.G."/>
            <person name="Gibson D.M."/>
            <person name="Nelson D.R."/>
            <person name="Luo J.G."/>
            <person name="Rep M."/>
            <person name="Liu H."/>
            <person name="Yang S."/>
            <person name="Wang J."/>
            <person name="Krasnoff S.B."/>
            <person name="Xu Y."/>
            <person name="Molnar I."/>
            <person name="Lin M."/>
        </authorList>
    </citation>
    <scope>NUCLEOTIDE SEQUENCE [LARGE SCALE GENOMIC DNA]</scope>
    <source>
        <strain evidence="8 9">ARSEF 6962</strain>
    </source>
</reference>
<dbReference type="InterPro" id="IPR052073">
    <property type="entry name" value="Amide_Lactam_Regulators"/>
</dbReference>
<dbReference type="GO" id="GO:0003677">
    <property type="term" value="F:DNA binding"/>
    <property type="evidence" value="ECO:0007669"/>
    <property type="project" value="UniProtKB-KW"/>
</dbReference>
<evidence type="ECO:0000256" key="1">
    <source>
        <dbReference type="ARBA" id="ARBA00022833"/>
    </source>
</evidence>
<comment type="caution">
    <text evidence="8">The sequence shown here is derived from an EMBL/GenBank/DDBJ whole genome shotgun (WGS) entry which is preliminary data.</text>
</comment>
<proteinExistence type="predicted"/>
<name>A0A151GCU9_DRECN</name>
<dbReference type="InterPro" id="IPR007219">
    <property type="entry name" value="XnlR_reg_dom"/>
</dbReference>
<protein>
    <submittedName>
        <fullName evidence="8">Fungal specific transcription factor</fullName>
    </submittedName>
</protein>